<feature type="domain" description="Myb/SANT-like" evidence="9">
    <location>
        <begin position="349"/>
        <end position="441"/>
    </location>
</feature>
<sequence length="586" mass="65206">MQVAAASAVLFQYQNKADSRKKRTVERAHYLSKLTEGRDEECISQLRLNKESFDYLCDLLRVRGLLKDTREVTVEEEVAACLHILAHAVKNRTIASRFLRSGETVSRHFHGVLNAILTLAPNFVKQSNIYTSTGPSNFKDCVGAIDGTHIPAFLPVQSQSAYRNRKGTLKQNVLAACGFVLKFQYVLPGWEGSATDARVLQNALTRGDRLVVPPGRYYLVDAGFANAPGFLAPYRGVRYHLKDHRGRTPQDPKELFNKRHSQACNVIERAFGLLKGRFAILRTAPQYDFIHQVSIVHACCTLHNFILEQNYEFDDTEETSAEDAVQNEEGGSEVVAPPKPSRKNNVFNAELDEQLLELMLEQVTMGRKGDRGFKDEAYVSVANAMTAHGTTGKKFTEGTIRNRCKYLKKQYAICTELLNASGFGFDNATKHVIASDEVWRDWIVTNDSASRTNTQAVSGNAEIGADDCVEEMMMGSKGCEGSSGSRKRVKRGTSLAEFMTGFQEASGKISVAIEDVANKMLEPSERLSQIVGAELDKIPELSPADLDIAHEWLNNSADSSTAFLHSKDKSAWIFHRLVRMHKETGL</sequence>
<evidence type="ECO:0000256" key="7">
    <source>
        <dbReference type="ARBA" id="ARBA00023242"/>
    </source>
</evidence>
<dbReference type="Proteomes" id="UP000283530">
    <property type="component" value="Unassembled WGS sequence"/>
</dbReference>
<comment type="subcellular location">
    <subcellularLocation>
        <location evidence="2">Nucleus</location>
    </subcellularLocation>
</comment>
<dbReference type="InterPro" id="IPR045249">
    <property type="entry name" value="HARBI1-like"/>
</dbReference>
<dbReference type="OrthoDB" id="2668416at2759"/>
<name>A0A3S4PZX6_9MAGN</name>
<dbReference type="InterPro" id="IPR027806">
    <property type="entry name" value="HARBI1_dom"/>
</dbReference>
<evidence type="ECO:0000313" key="12">
    <source>
        <dbReference type="EMBL" id="RWR96973.1"/>
    </source>
</evidence>
<organism evidence="12 13">
    <name type="scientific">Cinnamomum micranthum f. kanehirae</name>
    <dbReference type="NCBI Taxonomy" id="337451"/>
    <lineage>
        <taxon>Eukaryota</taxon>
        <taxon>Viridiplantae</taxon>
        <taxon>Streptophyta</taxon>
        <taxon>Embryophyta</taxon>
        <taxon>Tracheophyta</taxon>
        <taxon>Spermatophyta</taxon>
        <taxon>Magnoliopsida</taxon>
        <taxon>Magnoliidae</taxon>
        <taxon>Laurales</taxon>
        <taxon>Lauraceae</taxon>
        <taxon>Cinnamomum</taxon>
    </lineage>
</organism>
<evidence type="ECO:0000259" key="11">
    <source>
        <dbReference type="Pfam" id="PF26138"/>
    </source>
</evidence>
<comment type="similarity">
    <text evidence="3">Belongs to the HARBI1 family.</text>
</comment>
<evidence type="ECO:0000259" key="10">
    <source>
        <dbReference type="Pfam" id="PF13359"/>
    </source>
</evidence>
<feature type="domain" description="DUF8040" evidence="11">
    <location>
        <begin position="26"/>
        <end position="117"/>
    </location>
</feature>
<keyword evidence="4" id="KW-0540">Nuclease</keyword>
<dbReference type="GO" id="GO:0016787">
    <property type="term" value="F:hydrolase activity"/>
    <property type="evidence" value="ECO:0007669"/>
    <property type="project" value="UniProtKB-KW"/>
</dbReference>
<keyword evidence="6" id="KW-0378">Hydrolase</keyword>
<dbReference type="AlphaFoldDB" id="A0A3S4PZX6"/>
<dbReference type="EMBL" id="QPKB01000012">
    <property type="protein sequence ID" value="RWR96973.1"/>
    <property type="molecule type" value="Genomic_DNA"/>
</dbReference>
<reference evidence="12 13" key="1">
    <citation type="journal article" date="2019" name="Nat. Plants">
        <title>Stout camphor tree genome fills gaps in understanding of flowering plant genome evolution.</title>
        <authorList>
            <person name="Chaw S.M."/>
            <person name="Liu Y.C."/>
            <person name="Wu Y.W."/>
            <person name="Wang H.Y."/>
            <person name="Lin C.I."/>
            <person name="Wu C.S."/>
            <person name="Ke H.M."/>
            <person name="Chang L.Y."/>
            <person name="Hsu C.Y."/>
            <person name="Yang H.T."/>
            <person name="Sudianto E."/>
            <person name="Hsu M.H."/>
            <person name="Wu K.P."/>
            <person name="Wang L.N."/>
            <person name="Leebens-Mack J.H."/>
            <person name="Tsai I.J."/>
        </authorList>
    </citation>
    <scope>NUCLEOTIDE SEQUENCE [LARGE SCALE GENOMIC DNA]</scope>
    <source>
        <strain evidence="13">cv. Chaw 1501</strain>
        <tissue evidence="12">Young leaves</tissue>
    </source>
</reference>
<dbReference type="PANTHER" id="PTHR22930">
    <property type="match status" value="1"/>
</dbReference>
<evidence type="ECO:0000256" key="8">
    <source>
        <dbReference type="SAM" id="MobiDB-lite"/>
    </source>
</evidence>
<keyword evidence="5" id="KW-0479">Metal-binding</keyword>
<comment type="caution">
    <text evidence="12">The sequence shown here is derived from an EMBL/GenBank/DDBJ whole genome shotgun (WGS) entry which is preliminary data.</text>
</comment>
<evidence type="ECO:0000256" key="6">
    <source>
        <dbReference type="ARBA" id="ARBA00022801"/>
    </source>
</evidence>
<evidence type="ECO:0000256" key="4">
    <source>
        <dbReference type="ARBA" id="ARBA00022722"/>
    </source>
</evidence>
<evidence type="ECO:0000256" key="1">
    <source>
        <dbReference type="ARBA" id="ARBA00001968"/>
    </source>
</evidence>
<protein>
    <submittedName>
        <fullName evidence="12">Protein ALP1-like protein</fullName>
    </submittedName>
</protein>
<accession>A0A3S4PZX6</accession>
<dbReference type="PANTHER" id="PTHR22930:SF251">
    <property type="entry name" value="DDE TNP4 DOMAIN-CONTAINING PROTEIN"/>
    <property type="match status" value="1"/>
</dbReference>
<gene>
    <name evidence="12" type="ORF">CKAN_02637800</name>
</gene>
<evidence type="ECO:0000256" key="3">
    <source>
        <dbReference type="ARBA" id="ARBA00006958"/>
    </source>
</evidence>
<dbReference type="GO" id="GO:0005634">
    <property type="term" value="C:nucleus"/>
    <property type="evidence" value="ECO:0007669"/>
    <property type="project" value="UniProtKB-SubCell"/>
</dbReference>
<evidence type="ECO:0000256" key="2">
    <source>
        <dbReference type="ARBA" id="ARBA00004123"/>
    </source>
</evidence>
<evidence type="ECO:0000259" key="9">
    <source>
        <dbReference type="Pfam" id="PF12776"/>
    </source>
</evidence>
<keyword evidence="7" id="KW-0539">Nucleus</keyword>
<dbReference type="GO" id="GO:0004518">
    <property type="term" value="F:nuclease activity"/>
    <property type="evidence" value="ECO:0007669"/>
    <property type="project" value="UniProtKB-KW"/>
</dbReference>
<proteinExistence type="inferred from homology"/>
<dbReference type="InterPro" id="IPR058353">
    <property type="entry name" value="DUF8040"/>
</dbReference>
<dbReference type="GO" id="GO:0046872">
    <property type="term" value="F:metal ion binding"/>
    <property type="evidence" value="ECO:0007669"/>
    <property type="project" value="UniProtKB-KW"/>
</dbReference>
<evidence type="ECO:0000256" key="5">
    <source>
        <dbReference type="ARBA" id="ARBA00022723"/>
    </source>
</evidence>
<comment type="cofactor">
    <cofactor evidence="1">
        <name>a divalent metal cation</name>
        <dbReference type="ChEBI" id="CHEBI:60240"/>
    </cofactor>
</comment>
<dbReference type="InterPro" id="IPR024752">
    <property type="entry name" value="Myb/SANT-like_dom"/>
</dbReference>
<feature type="domain" description="DDE Tnp4" evidence="10">
    <location>
        <begin position="145"/>
        <end position="304"/>
    </location>
</feature>
<dbReference type="Pfam" id="PF26138">
    <property type="entry name" value="DUF8040"/>
    <property type="match status" value="1"/>
</dbReference>
<feature type="region of interest" description="Disordered" evidence="8">
    <location>
        <begin position="317"/>
        <end position="343"/>
    </location>
</feature>
<keyword evidence="13" id="KW-1185">Reference proteome</keyword>
<evidence type="ECO:0000313" key="13">
    <source>
        <dbReference type="Proteomes" id="UP000283530"/>
    </source>
</evidence>
<dbReference type="Pfam" id="PF12776">
    <property type="entry name" value="Myb_DNA-bind_3"/>
    <property type="match status" value="1"/>
</dbReference>
<dbReference type="Pfam" id="PF13359">
    <property type="entry name" value="DDE_Tnp_4"/>
    <property type="match status" value="1"/>
</dbReference>